<organism evidence="1 2">
    <name type="scientific">Plectus sambesii</name>
    <dbReference type="NCBI Taxonomy" id="2011161"/>
    <lineage>
        <taxon>Eukaryota</taxon>
        <taxon>Metazoa</taxon>
        <taxon>Ecdysozoa</taxon>
        <taxon>Nematoda</taxon>
        <taxon>Chromadorea</taxon>
        <taxon>Plectida</taxon>
        <taxon>Plectina</taxon>
        <taxon>Plectoidea</taxon>
        <taxon>Plectidae</taxon>
        <taxon>Plectus</taxon>
    </lineage>
</organism>
<name>A0A914WGK5_9BILA</name>
<evidence type="ECO:0000313" key="2">
    <source>
        <dbReference type="WBParaSite" id="PSAMB.scaffold408size52547.g5577.t1"/>
    </source>
</evidence>
<protein>
    <submittedName>
        <fullName evidence="2">Uncharacterized protein</fullName>
    </submittedName>
</protein>
<proteinExistence type="predicted"/>
<accession>A0A914WGK5</accession>
<sequence>MGTSYSTMEDHCAKTEWVLSSAMKNKDKVVDVQQFSDCLMLMKLDMKEGLVNIISAYVPQAGCSSEDKADFWQLLNGVMQAVLAEEQVLVLEDLNGHLGAARAGYEHVHGGHAIGNRNQEGEDVLAFALAYNMALTNTYFKKKDEHLETYSSSGIKTQINFCLVQRTQFSLVTNAKVIPGEAVAPQHRLLIMNLKLHPPWTPTRMMVTS</sequence>
<keyword evidence="1" id="KW-1185">Reference proteome</keyword>
<dbReference type="PANTHER" id="PTHR23227">
    <property type="entry name" value="BUCENTAUR RELATED"/>
    <property type="match status" value="1"/>
</dbReference>
<dbReference type="Proteomes" id="UP000887566">
    <property type="component" value="Unplaced"/>
</dbReference>
<dbReference type="InterPro" id="IPR027124">
    <property type="entry name" value="Swc5/CFDP1/2"/>
</dbReference>
<evidence type="ECO:0000313" key="1">
    <source>
        <dbReference type="Proteomes" id="UP000887566"/>
    </source>
</evidence>
<dbReference type="AlphaFoldDB" id="A0A914WGK5"/>
<dbReference type="Gene3D" id="3.60.10.10">
    <property type="entry name" value="Endonuclease/exonuclease/phosphatase"/>
    <property type="match status" value="1"/>
</dbReference>
<dbReference type="InterPro" id="IPR036691">
    <property type="entry name" value="Endo/exonu/phosph_ase_sf"/>
</dbReference>
<dbReference type="PANTHER" id="PTHR23227:SF83">
    <property type="entry name" value="ENDONUCLEASE_EXONUCLEASE_PHOSPHATASE DOMAIN-CONTAINING PROTEIN"/>
    <property type="match status" value="1"/>
</dbReference>
<dbReference type="WBParaSite" id="PSAMB.scaffold408size52547.g5577.t1">
    <property type="protein sequence ID" value="PSAMB.scaffold408size52547.g5577.t1"/>
    <property type="gene ID" value="PSAMB.scaffold408size52547.g5577"/>
</dbReference>
<reference evidence="2" key="1">
    <citation type="submission" date="2022-11" db="UniProtKB">
        <authorList>
            <consortium name="WormBaseParasite"/>
        </authorList>
    </citation>
    <scope>IDENTIFICATION</scope>
</reference>